<name>A0A0K2V2E6_LEPSM</name>
<organism evidence="1">
    <name type="scientific">Lepeophtheirus salmonis</name>
    <name type="common">Salmon louse</name>
    <name type="synonym">Caligus salmonis</name>
    <dbReference type="NCBI Taxonomy" id="72036"/>
    <lineage>
        <taxon>Eukaryota</taxon>
        <taxon>Metazoa</taxon>
        <taxon>Ecdysozoa</taxon>
        <taxon>Arthropoda</taxon>
        <taxon>Crustacea</taxon>
        <taxon>Multicrustacea</taxon>
        <taxon>Hexanauplia</taxon>
        <taxon>Copepoda</taxon>
        <taxon>Siphonostomatoida</taxon>
        <taxon>Caligidae</taxon>
        <taxon>Lepeophtheirus</taxon>
    </lineage>
</organism>
<dbReference type="AlphaFoldDB" id="A0A0K2V2E6"/>
<accession>A0A0K2V2E6</accession>
<sequence length="20" mass="2137">MPCTSTSAICVTSHLSQAYH</sequence>
<dbReference type="EMBL" id="HACA01027308">
    <property type="protein sequence ID" value="CDW44669.1"/>
    <property type="molecule type" value="Transcribed_RNA"/>
</dbReference>
<protein>
    <submittedName>
        <fullName evidence="1">Uncharacterized protein</fullName>
    </submittedName>
</protein>
<proteinExistence type="predicted"/>
<evidence type="ECO:0000313" key="1">
    <source>
        <dbReference type="EMBL" id="CDW44669.1"/>
    </source>
</evidence>
<reference evidence="1" key="1">
    <citation type="submission" date="2014-05" db="EMBL/GenBank/DDBJ databases">
        <authorList>
            <person name="Chronopoulou M."/>
        </authorList>
    </citation>
    <scope>NUCLEOTIDE SEQUENCE</scope>
    <source>
        <tissue evidence="1">Whole organism</tissue>
    </source>
</reference>